<evidence type="ECO:0000256" key="4">
    <source>
        <dbReference type="ARBA" id="ARBA00023004"/>
    </source>
</evidence>
<dbReference type="SUPFAM" id="SSF48264">
    <property type="entry name" value="Cytochrome P450"/>
    <property type="match status" value="1"/>
</dbReference>
<sequence length="602" mass="68589">MSAYVLLAFLPLAWALYSVVSFISNYHRVRQLDIPKVLTPICPSNVLWVISQSLVLPILDCLPFGVGESMRYSRWGWEFLDKHQSHTKMGDIWMQITPANNWIYVANSEAVVEIFNRRHEFRRPLQLYGMLDIFGANVATTEGSAWQIQRKITATPFNEYNNNRVWVESLRQSKDMLQWWLSHHTSGVRSTAKDTRALSLNILAYVGFGRSYPFYGAFSMSETSYAVSFRDSLSVVLDNALLTLAIPPSILRLPIFPKSWSRVGWAIKTLKEHMMTWFLDEQSRFSQGKRGTGTLMSSMVDASETITRDPAHTSPKHESGQLQHRKEGITVDEIFGNIFVYYFAGHDTTASVFTYAVLLLAANPECQDWIAEELQHVLPTEDNEAWGYESKFPRLKRCLAVLLETIRLYDPIPGLPKWTGEGERLLQVGDQSLVVPPRTMVLPSLMALHTLPRYWGEDSLVWRPSRWIIPAPSLETEGPVDLGTQLEKESILVPVKGTYFPWSEGQRNCPGKKFAQVEFVAVMANLFRDHCAQPIPMLGESQDHARQRLFDVVNDSQLRLLLQVRDPSSVPISWARRQTAGLDYGRDTVEKVAYHTYTPISA</sequence>
<evidence type="ECO:0000256" key="3">
    <source>
        <dbReference type="ARBA" id="ARBA00022723"/>
    </source>
</evidence>
<dbReference type="Proteomes" id="UP000324767">
    <property type="component" value="Unassembled WGS sequence"/>
</dbReference>
<feature type="chain" id="PRO_5024366589" description="Cytochrome P450" evidence="7">
    <location>
        <begin position="16"/>
        <end position="602"/>
    </location>
</feature>
<feature type="binding site" description="axial binding residue" evidence="5">
    <location>
        <position position="509"/>
    </location>
    <ligand>
        <name>heme</name>
        <dbReference type="ChEBI" id="CHEBI:30413"/>
    </ligand>
    <ligandPart>
        <name>Fe</name>
        <dbReference type="ChEBI" id="CHEBI:18248"/>
    </ligandPart>
</feature>
<protein>
    <recommendedName>
        <fullName evidence="10">Cytochrome P450</fullName>
    </recommendedName>
</protein>
<organism evidence="8 9">
    <name type="scientific">Lasallia pustulata</name>
    <dbReference type="NCBI Taxonomy" id="136370"/>
    <lineage>
        <taxon>Eukaryota</taxon>
        <taxon>Fungi</taxon>
        <taxon>Dikarya</taxon>
        <taxon>Ascomycota</taxon>
        <taxon>Pezizomycotina</taxon>
        <taxon>Lecanoromycetes</taxon>
        <taxon>OSLEUM clade</taxon>
        <taxon>Umbilicariomycetidae</taxon>
        <taxon>Umbilicariales</taxon>
        <taxon>Umbilicariaceae</taxon>
        <taxon>Lasallia</taxon>
    </lineage>
</organism>
<dbReference type="GO" id="GO:0004497">
    <property type="term" value="F:monooxygenase activity"/>
    <property type="evidence" value="ECO:0007669"/>
    <property type="project" value="UniProtKB-KW"/>
</dbReference>
<keyword evidence="6" id="KW-0503">Monooxygenase</keyword>
<comment type="similarity">
    <text evidence="2 6">Belongs to the cytochrome P450 family.</text>
</comment>
<keyword evidence="3 5" id="KW-0479">Metal-binding</keyword>
<dbReference type="EMBL" id="VXIT01000014">
    <property type="protein sequence ID" value="KAA6408202.1"/>
    <property type="molecule type" value="Genomic_DNA"/>
</dbReference>
<dbReference type="PRINTS" id="PR00385">
    <property type="entry name" value="P450"/>
</dbReference>
<evidence type="ECO:0000313" key="9">
    <source>
        <dbReference type="Proteomes" id="UP000324767"/>
    </source>
</evidence>
<evidence type="ECO:0000256" key="2">
    <source>
        <dbReference type="ARBA" id="ARBA00010617"/>
    </source>
</evidence>
<feature type="signal peptide" evidence="7">
    <location>
        <begin position="1"/>
        <end position="15"/>
    </location>
</feature>
<dbReference type="InterPro" id="IPR002401">
    <property type="entry name" value="Cyt_P450_E_grp-I"/>
</dbReference>
<evidence type="ECO:0000256" key="1">
    <source>
        <dbReference type="ARBA" id="ARBA00001971"/>
    </source>
</evidence>
<reference evidence="8 9" key="1">
    <citation type="submission" date="2019-09" db="EMBL/GenBank/DDBJ databases">
        <title>The hologenome of the rock-dwelling lichen Lasallia pustulata.</title>
        <authorList>
            <person name="Greshake Tzovaras B."/>
            <person name="Segers F."/>
            <person name="Bicker A."/>
            <person name="Dal Grande F."/>
            <person name="Otte J."/>
            <person name="Hankeln T."/>
            <person name="Schmitt I."/>
            <person name="Ebersberger I."/>
        </authorList>
    </citation>
    <scope>NUCLEOTIDE SEQUENCE [LARGE SCALE GENOMIC DNA]</scope>
    <source>
        <strain evidence="8">A1-1</strain>
    </source>
</reference>
<dbReference type="InterPro" id="IPR001128">
    <property type="entry name" value="Cyt_P450"/>
</dbReference>
<proteinExistence type="inferred from homology"/>
<dbReference type="OrthoDB" id="1470350at2759"/>
<dbReference type="GO" id="GO:0020037">
    <property type="term" value="F:heme binding"/>
    <property type="evidence" value="ECO:0007669"/>
    <property type="project" value="InterPro"/>
</dbReference>
<keyword evidence="5 6" id="KW-0349">Heme</keyword>
<dbReference type="InterPro" id="IPR036396">
    <property type="entry name" value="Cyt_P450_sf"/>
</dbReference>
<evidence type="ECO:0000313" key="8">
    <source>
        <dbReference type="EMBL" id="KAA6408202.1"/>
    </source>
</evidence>
<dbReference type="InterPro" id="IPR050121">
    <property type="entry name" value="Cytochrome_P450_monoxygenase"/>
</dbReference>
<evidence type="ECO:0000256" key="6">
    <source>
        <dbReference type="RuleBase" id="RU000461"/>
    </source>
</evidence>
<accession>A0A5M8PHU7</accession>
<dbReference type="Pfam" id="PF00067">
    <property type="entry name" value="p450"/>
    <property type="match status" value="1"/>
</dbReference>
<dbReference type="PANTHER" id="PTHR24305:SF166">
    <property type="entry name" value="CYTOCHROME P450 12A4, MITOCHONDRIAL-RELATED"/>
    <property type="match status" value="1"/>
</dbReference>
<dbReference type="GO" id="GO:0016705">
    <property type="term" value="F:oxidoreductase activity, acting on paired donors, with incorporation or reduction of molecular oxygen"/>
    <property type="evidence" value="ECO:0007669"/>
    <property type="project" value="InterPro"/>
</dbReference>
<gene>
    <name evidence="8" type="ORF">FRX48_07944</name>
</gene>
<keyword evidence="6" id="KW-0560">Oxidoreductase</keyword>
<dbReference type="PROSITE" id="PS00086">
    <property type="entry name" value="CYTOCHROME_P450"/>
    <property type="match status" value="1"/>
</dbReference>
<dbReference type="Gene3D" id="1.10.630.10">
    <property type="entry name" value="Cytochrome P450"/>
    <property type="match status" value="1"/>
</dbReference>
<evidence type="ECO:0000256" key="7">
    <source>
        <dbReference type="SAM" id="SignalP"/>
    </source>
</evidence>
<dbReference type="PANTHER" id="PTHR24305">
    <property type="entry name" value="CYTOCHROME P450"/>
    <property type="match status" value="1"/>
</dbReference>
<dbReference type="PRINTS" id="PR00463">
    <property type="entry name" value="EP450I"/>
</dbReference>
<dbReference type="InterPro" id="IPR017972">
    <property type="entry name" value="Cyt_P450_CS"/>
</dbReference>
<dbReference type="AlphaFoldDB" id="A0A5M8PHU7"/>
<dbReference type="GO" id="GO:0005506">
    <property type="term" value="F:iron ion binding"/>
    <property type="evidence" value="ECO:0007669"/>
    <property type="project" value="InterPro"/>
</dbReference>
<dbReference type="CDD" id="cd11070">
    <property type="entry name" value="CYP56-like"/>
    <property type="match status" value="1"/>
</dbReference>
<keyword evidence="4 5" id="KW-0408">Iron</keyword>
<keyword evidence="7" id="KW-0732">Signal</keyword>
<evidence type="ECO:0000256" key="5">
    <source>
        <dbReference type="PIRSR" id="PIRSR602401-1"/>
    </source>
</evidence>
<comment type="cofactor">
    <cofactor evidence="1 5">
        <name>heme</name>
        <dbReference type="ChEBI" id="CHEBI:30413"/>
    </cofactor>
</comment>
<evidence type="ECO:0008006" key="10">
    <source>
        <dbReference type="Google" id="ProtNLM"/>
    </source>
</evidence>
<name>A0A5M8PHU7_9LECA</name>
<comment type="caution">
    <text evidence="8">The sequence shown here is derived from an EMBL/GenBank/DDBJ whole genome shotgun (WGS) entry which is preliminary data.</text>
</comment>